<dbReference type="AlphaFoldDB" id="A0A0B7AKX7"/>
<feature type="compositionally biased region" description="Acidic residues" evidence="6">
    <location>
        <begin position="1"/>
        <end position="19"/>
    </location>
</feature>
<evidence type="ECO:0000256" key="4">
    <source>
        <dbReference type="ARBA" id="ARBA00023242"/>
    </source>
</evidence>
<protein>
    <recommendedName>
        <fullName evidence="7">RRM domain-containing protein</fullName>
    </recommendedName>
</protein>
<keyword evidence="4" id="KW-0539">Nucleus</keyword>
<dbReference type="PANTHER" id="PTHR48039:SF5">
    <property type="entry name" value="RNA-BINDING PROTEIN 28"/>
    <property type="match status" value="1"/>
</dbReference>
<dbReference type="InterPro" id="IPR012677">
    <property type="entry name" value="Nucleotide-bd_a/b_plait_sf"/>
</dbReference>
<feature type="compositionally biased region" description="Acidic residues" evidence="6">
    <location>
        <begin position="278"/>
        <end position="297"/>
    </location>
</feature>
<evidence type="ECO:0000256" key="6">
    <source>
        <dbReference type="SAM" id="MobiDB-lite"/>
    </source>
</evidence>
<feature type="compositionally biased region" description="Polar residues" evidence="6">
    <location>
        <begin position="31"/>
        <end position="43"/>
    </location>
</feature>
<feature type="non-terminal residue" evidence="8">
    <location>
        <position position="1"/>
    </location>
</feature>
<evidence type="ECO:0000256" key="2">
    <source>
        <dbReference type="ARBA" id="ARBA00022737"/>
    </source>
</evidence>
<keyword evidence="2" id="KW-0677">Repeat</keyword>
<dbReference type="SMART" id="SM00360">
    <property type="entry name" value="RRM"/>
    <property type="match status" value="2"/>
</dbReference>
<reference evidence="8" key="1">
    <citation type="submission" date="2014-12" db="EMBL/GenBank/DDBJ databases">
        <title>Insight into the proteome of Arion vulgaris.</title>
        <authorList>
            <person name="Aradska J."/>
            <person name="Bulat T."/>
            <person name="Smidak R."/>
            <person name="Sarate P."/>
            <person name="Gangsoo J."/>
            <person name="Sialana F."/>
            <person name="Bilban M."/>
            <person name="Lubec G."/>
        </authorList>
    </citation>
    <scope>NUCLEOTIDE SEQUENCE</scope>
    <source>
        <tissue evidence="8">Skin</tissue>
    </source>
</reference>
<keyword evidence="3 5" id="KW-0694">RNA-binding</keyword>
<proteinExistence type="predicted"/>
<feature type="region of interest" description="Disordered" evidence="6">
    <location>
        <begin position="1"/>
        <end position="43"/>
    </location>
</feature>
<name>A0A0B7AKX7_9EUPU</name>
<dbReference type="PROSITE" id="PS50102">
    <property type="entry name" value="RRM"/>
    <property type="match status" value="2"/>
</dbReference>
<dbReference type="InterPro" id="IPR051945">
    <property type="entry name" value="RRM_MRD1_RNA_proc_ribogen"/>
</dbReference>
<dbReference type="GO" id="GO:0005634">
    <property type="term" value="C:nucleus"/>
    <property type="evidence" value="ECO:0007669"/>
    <property type="project" value="UniProtKB-SubCell"/>
</dbReference>
<dbReference type="Gene3D" id="3.30.70.330">
    <property type="match status" value="2"/>
</dbReference>
<dbReference type="PANTHER" id="PTHR48039">
    <property type="entry name" value="RNA-BINDING MOTIF PROTEIN 14B"/>
    <property type="match status" value="1"/>
</dbReference>
<gene>
    <name evidence="8" type="primary">ORF127453</name>
</gene>
<feature type="region of interest" description="Disordered" evidence="6">
    <location>
        <begin position="235"/>
        <end position="297"/>
    </location>
</feature>
<evidence type="ECO:0000256" key="3">
    <source>
        <dbReference type="ARBA" id="ARBA00022884"/>
    </source>
</evidence>
<dbReference type="EMBL" id="HACG01034829">
    <property type="protein sequence ID" value="CEK81694.1"/>
    <property type="molecule type" value="Transcribed_RNA"/>
</dbReference>
<comment type="subcellular location">
    <subcellularLocation>
        <location evidence="1">Nucleus</location>
    </subcellularLocation>
</comment>
<evidence type="ECO:0000256" key="5">
    <source>
        <dbReference type="PROSITE-ProRule" id="PRU00176"/>
    </source>
</evidence>
<dbReference type="GO" id="GO:0003729">
    <property type="term" value="F:mRNA binding"/>
    <property type="evidence" value="ECO:0007669"/>
    <property type="project" value="TreeGrafter"/>
</dbReference>
<dbReference type="CDD" id="cd00590">
    <property type="entry name" value="RRM_SF"/>
    <property type="match status" value="1"/>
</dbReference>
<organism evidence="8">
    <name type="scientific">Arion vulgaris</name>
    <dbReference type="NCBI Taxonomy" id="1028688"/>
    <lineage>
        <taxon>Eukaryota</taxon>
        <taxon>Metazoa</taxon>
        <taxon>Spiralia</taxon>
        <taxon>Lophotrochozoa</taxon>
        <taxon>Mollusca</taxon>
        <taxon>Gastropoda</taxon>
        <taxon>Heterobranchia</taxon>
        <taxon>Euthyneura</taxon>
        <taxon>Panpulmonata</taxon>
        <taxon>Eupulmonata</taxon>
        <taxon>Stylommatophora</taxon>
        <taxon>Helicina</taxon>
        <taxon>Arionoidea</taxon>
        <taxon>Arionidae</taxon>
        <taxon>Arion</taxon>
    </lineage>
</organism>
<sequence>DDEEESDDEEDEAEEEEDIQPSSKKAKTEKQQITNNQAKTNNNLSTSKFADISENADELKLFVKNLPENTTEEEVKALSKDIKQVRMRIHSNLSNKNKIRTRFAYLEFASEAAADKNHKILANAVIGDNKLVVDYVGAKSSFQGKRLAEPEDIDPLRLFVAGLPPDTTEADLRKIFQQATEITLPIRLRDKKLFGYAIIAFSTPAVASQYHSKCQNVSLRGMTLVVLHAKKRKEPVVKKDVKRPSEKKGSEPAAKKAKMEVDEDDDDESTEAKKGAQDDDEEDEDDEDEDEEDDDDE</sequence>
<feature type="compositionally biased region" description="Basic and acidic residues" evidence="6">
    <location>
        <begin position="235"/>
        <end position="260"/>
    </location>
</feature>
<evidence type="ECO:0000256" key="1">
    <source>
        <dbReference type="ARBA" id="ARBA00004123"/>
    </source>
</evidence>
<dbReference type="InterPro" id="IPR035979">
    <property type="entry name" value="RBD_domain_sf"/>
</dbReference>
<feature type="domain" description="RRM" evidence="7">
    <location>
        <begin position="59"/>
        <end position="138"/>
    </location>
</feature>
<accession>A0A0B7AKX7</accession>
<dbReference type="SUPFAM" id="SSF54928">
    <property type="entry name" value="RNA-binding domain, RBD"/>
    <property type="match status" value="2"/>
</dbReference>
<feature type="domain" description="RRM" evidence="7">
    <location>
        <begin position="156"/>
        <end position="231"/>
    </location>
</feature>
<dbReference type="Pfam" id="PF00076">
    <property type="entry name" value="RRM_1"/>
    <property type="match status" value="2"/>
</dbReference>
<evidence type="ECO:0000313" key="8">
    <source>
        <dbReference type="EMBL" id="CEK81694.1"/>
    </source>
</evidence>
<dbReference type="InterPro" id="IPR000504">
    <property type="entry name" value="RRM_dom"/>
</dbReference>
<evidence type="ECO:0000259" key="7">
    <source>
        <dbReference type="PROSITE" id="PS50102"/>
    </source>
</evidence>